<feature type="transmembrane region" description="Helical" evidence="5">
    <location>
        <begin position="415"/>
        <end position="441"/>
    </location>
</feature>
<dbReference type="Proteomes" id="UP000284243">
    <property type="component" value="Unassembled WGS sequence"/>
</dbReference>
<dbReference type="GO" id="GO:0016020">
    <property type="term" value="C:membrane"/>
    <property type="evidence" value="ECO:0007669"/>
    <property type="project" value="UniProtKB-SubCell"/>
</dbReference>
<accession>A0A412TJV4</accession>
<dbReference type="EMBL" id="QRYC01000039">
    <property type="protein sequence ID" value="RGU54059.1"/>
    <property type="molecule type" value="Genomic_DNA"/>
</dbReference>
<sequence length="457" mass="52362">MSNFSKQENRLKLSRIDYVIIICYSVITFLSFILDNPIVYLFLGLVMLGVYLYKITKAPANVLSLSLLAGHPFSYTLANTNIPLLSASTIIVLNIFALVIYFMRGGHLKLSTSKVYVLVGLFFLFVLLVIKWVQADYSLVGFEMLYYFIGFGLLSNIIILFVIKDLRDIIGNFKITLIIFASYILAIFYIFIYKSDPKNFLYGLENPIGMSYFIITNMLLLLFVVPPSNKIFKIFVIILSVLITLLLGQRSFLVGMIFLGAIYFFKLYSSLKIKFGVLCGVVIVVSAFALYYEGIDNYKLNYFSTFLSDPMYYLNKVQYVSFEAAHEQLGTIGSRFYMWYLAVTSANPLIGNGLGDFYTLTGDIAKYPHNIFVEFYFLFGIGGLFASILFFYKSLKYAIRTLSKVHIFRFVNSDIIIMFPILMFSSSVTGLLCNYITFVILQIMVLQKLKEYEYTDY</sequence>
<keyword evidence="3 5" id="KW-1133">Transmembrane helix</keyword>
<comment type="subcellular location">
    <subcellularLocation>
        <location evidence="1">Membrane</location>
        <topology evidence="1">Multi-pass membrane protein</topology>
    </subcellularLocation>
</comment>
<keyword evidence="2 5" id="KW-0812">Transmembrane</keyword>
<evidence type="ECO:0000256" key="4">
    <source>
        <dbReference type="ARBA" id="ARBA00023136"/>
    </source>
</evidence>
<keyword evidence="4 5" id="KW-0472">Membrane</keyword>
<feature type="domain" description="O-antigen ligase-related" evidence="6">
    <location>
        <begin position="236"/>
        <end position="386"/>
    </location>
</feature>
<feature type="transmembrane region" description="Helical" evidence="5">
    <location>
        <begin position="271"/>
        <end position="292"/>
    </location>
</feature>
<evidence type="ECO:0000256" key="1">
    <source>
        <dbReference type="ARBA" id="ARBA00004141"/>
    </source>
</evidence>
<dbReference type="RefSeq" id="WP_118122217.1">
    <property type="nucleotide sequence ID" value="NZ_CABJFF010000015.1"/>
</dbReference>
<gene>
    <name evidence="7" type="ORF">DWW57_17755</name>
</gene>
<dbReference type="InterPro" id="IPR007016">
    <property type="entry name" value="O-antigen_ligase-rel_domated"/>
</dbReference>
<feature type="transmembrane region" description="Helical" evidence="5">
    <location>
        <begin position="175"/>
        <end position="193"/>
    </location>
</feature>
<evidence type="ECO:0000256" key="5">
    <source>
        <dbReference type="SAM" id="Phobius"/>
    </source>
</evidence>
<comment type="caution">
    <text evidence="7">The sequence shown here is derived from an EMBL/GenBank/DDBJ whole genome shotgun (WGS) entry which is preliminary data.</text>
</comment>
<feature type="transmembrane region" description="Helical" evidence="5">
    <location>
        <begin position="208"/>
        <end position="225"/>
    </location>
</feature>
<organism evidence="7 8">
    <name type="scientific">Odoribacter splanchnicus</name>
    <dbReference type="NCBI Taxonomy" id="28118"/>
    <lineage>
        <taxon>Bacteria</taxon>
        <taxon>Pseudomonadati</taxon>
        <taxon>Bacteroidota</taxon>
        <taxon>Bacteroidia</taxon>
        <taxon>Bacteroidales</taxon>
        <taxon>Odoribacteraceae</taxon>
        <taxon>Odoribacter</taxon>
    </lineage>
</organism>
<dbReference type="Pfam" id="PF04932">
    <property type="entry name" value="Wzy_C"/>
    <property type="match status" value="1"/>
</dbReference>
<feature type="transmembrane region" description="Helical" evidence="5">
    <location>
        <begin position="375"/>
        <end position="395"/>
    </location>
</feature>
<feature type="transmembrane region" description="Helical" evidence="5">
    <location>
        <begin position="84"/>
        <end position="103"/>
    </location>
</feature>
<reference evidence="7 8" key="1">
    <citation type="submission" date="2018-08" db="EMBL/GenBank/DDBJ databases">
        <title>A genome reference for cultivated species of the human gut microbiota.</title>
        <authorList>
            <person name="Zou Y."/>
            <person name="Xue W."/>
            <person name="Luo G."/>
        </authorList>
    </citation>
    <scope>NUCLEOTIDE SEQUENCE [LARGE SCALE GENOMIC DNA]</scope>
    <source>
        <strain evidence="7 8">AF16-14</strain>
    </source>
</reference>
<dbReference type="AlphaFoldDB" id="A0A412TJV4"/>
<evidence type="ECO:0000256" key="2">
    <source>
        <dbReference type="ARBA" id="ARBA00022692"/>
    </source>
</evidence>
<evidence type="ECO:0000259" key="6">
    <source>
        <dbReference type="Pfam" id="PF04932"/>
    </source>
</evidence>
<evidence type="ECO:0000313" key="7">
    <source>
        <dbReference type="EMBL" id="RGU54059.1"/>
    </source>
</evidence>
<proteinExistence type="predicted"/>
<feature type="transmembrane region" description="Helical" evidence="5">
    <location>
        <begin position="115"/>
        <end position="133"/>
    </location>
</feature>
<evidence type="ECO:0000256" key="3">
    <source>
        <dbReference type="ARBA" id="ARBA00022989"/>
    </source>
</evidence>
<feature type="transmembrane region" description="Helical" evidence="5">
    <location>
        <begin position="16"/>
        <end position="32"/>
    </location>
</feature>
<protein>
    <recommendedName>
        <fullName evidence="6">O-antigen ligase-related domain-containing protein</fullName>
    </recommendedName>
</protein>
<name>A0A412TJV4_9BACT</name>
<evidence type="ECO:0000313" key="8">
    <source>
        <dbReference type="Proteomes" id="UP000284243"/>
    </source>
</evidence>
<feature type="transmembrane region" description="Helical" evidence="5">
    <location>
        <begin position="145"/>
        <end position="163"/>
    </location>
</feature>
<feature type="transmembrane region" description="Helical" evidence="5">
    <location>
        <begin position="232"/>
        <end position="265"/>
    </location>
</feature>